<feature type="compositionally biased region" description="Polar residues" evidence="1">
    <location>
        <begin position="57"/>
        <end position="70"/>
    </location>
</feature>
<reference evidence="2" key="1">
    <citation type="submission" date="2021-09" db="EMBL/GenBank/DDBJ databases">
        <title>A high-quality genome of the endoparasitic fungus Hirsutella rhossiliensis with a comparison of Hirsutella genomes reveals transposable elements contributing to genome size variation.</title>
        <authorList>
            <person name="Lin R."/>
            <person name="Jiao Y."/>
            <person name="Sun X."/>
            <person name="Ling J."/>
            <person name="Xie B."/>
            <person name="Cheng X."/>
        </authorList>
    </citation>
    <scope>NUCLEOTIDE SEQUENCE</scope>
    <source>
        <strain evidence="2">HR02</strain>
    </source>
</reference>
<feature type="region of interest" description="Disordered" evidence="1">
    <location>
        <begin position="1"/>
        <end position="254"/>
    </location>
</feature>
<dbReference type="EMBL" id="JAIZPD010000008">
    <property type="protein sequence ID" value="KAH0961560.1"/>
    <property type="molecule type" value="Genomic_DNA"/>
</dbReference>
<dbReference type="OrthoDB" id="4928264at2759"/>
<dbReference type="AlphaFoldDB" id="A0A9P8MUQ0"/>
<gene>
    <name evidence="2" type="ORF">HRG_07638</name>
</gene>
<evidence type="ECO:0000256" key="1">
    <source>
        <dbReference type="SAM" id="MobiDB-lite"/>
    </source>
</evidence>
<evidence type="ECO:0000313" key="2">
    <source>
        <dbReference type="EMBL" id="KAH0961560.1"/>
    </source>
</evidence>
<feature type="region of interest" description="Disordered" evidence="1">
    <location>
        <begin position="472"/>
        <end position="508"/>
    </location>
</feature>
<organism evidence="2 3">
    <name type="scientific">Hirsutella rhossiliensis</name>
    <dbReference type="NCBI Taxonomy" id="111463"/>
    <lineage>
        <taxon>Eukaryota</taxon>
        <taxon>Fungi</taxon>
        <taxon>Dikarya</taxon>
        <taxon>Ascomycota</taxon>
        <taxon>Pezizomycotina</taxon>
        <taxon>Sordariomycetes</taxon>
        <taxon>Hypocreomycetidae</taxon>
        <taxon>Hypocreales</taxon>
        <taxon>Ophiocordycipitaceae</taxon>
        <taxon>Hirsutella</taxon>
    </lineage>
</organism>
<dbReference type="GeneID" id="68356767"/>
<feature type="region of interest" description="Disordered" evidence="1">
    <location>
        <begin position="437"/>
        <end position="460"/>
    </location>
</feature>
<feature type="compositionally biased region" description="Basic and acidic residues" evidence="1">
    <location>
        <begin position="71"/>
        <end position="89"/>
    </location>
</feature>
<accession>A0A9P8MUQ0</accession>
<proteinExistence type="predicted"/>
<feature type="compositionally biased region" description="Low complexity" evidence="1">
    <location>
        <begin position="240"/>
        <end position="254"/>
    </location>
</feature>
<comment type="caution">
    <text evidence="2">The sequence shown here is derived from an EMBL/GenBank/DDBJ whole genome shotgun (WGS) entry which is preliminary data.</text>
</comment>
<evidence type="ECO:0000313" key="3">
    <source>
        <dbReference type="Proteomes" id="UP000824596"/>
    </source>
</evidence>
<keyword evidence="3" id="KW-1185">Reference proteome</keyword>
<protein>
    <submittedName>
        <fullName evidence="2">Uncharacterized protein</fullName>
    </submittedName>
</protein>
<name>A0A9P8MUQ0_9HYPO</name>
<feature type="compositionally biased region" description="Basic and acidic residues" evidence="1">
    <location>
        <begin position="437"/>
        <end position="447"/>
    </location>
</feature>
<dbReference type="Proteomes" id="UP000824596">
    <property type="component" value="Unassembled WGS sequence"/>
</dbReference>
<sequence length="521" mass="55840">MDPPMGLPSLGPKSPGQGVESPGKQHQPKSLTPRRVAKVKETPGLVALLSPGGGGSSNDVNAKATLTVTNKDGEKMKNGEGTAKADEMGTKPGQAHGPGHSAAIEAEKISTPVRLPPRRRGGKSGKRSKKTRAKNRKKRAWNRSVHSLPQSPAVKAKRDSAPATLPPGGKDGGGSSSKAKKTPTKSKIDEAKKKNEDRDKGKTGISSEQIRGLKPSLATKADRDSAPAGLTPQYRDGDKANATTATKKNAETVKAAESLSEQVRNLEEQEARQRKGKKVLAAENRRLGREISDLKLDYASVLSTVNRLEAMNHSLHSIRDQTADKLDAANEALQVERARADGLAVDVKREREAYALLVEREKRGTFELRKFRTALAAAFKLLPSLEDQVSFRGLVERTERHLREKMAGEGAGKGTSLVPGDKSARALKSKLAALDGKGDEVNDDVKPNVKTQTAAGPVGAAKPEIIEAKVVTAKPAQASAPETTPAGQQQSLKRERQESPLVVWSDDEFDVPLAKRRRSVK</sequence>
<feature type="compositionally biased region" description="Basic residues" evidence="1">
    <location>
        <begin position="116"/>
        <end position="141"/>
    </location>
</feature>
<feature type="compositionally biased region" description="Basic and acidic residues" evidence="1">
    <location>
        <begin position="186"/>
        <end position="202"/>
    </location>
</feature>
<feature type="compositionally biased region" description="Polar residues" evidence="1">
    <location>
        <begin position="480"/>
        <end position="491"/>
    </location>
</feature>
<dbReference type="RefSeq" id="XP_044719073.1">
    <property type="nucleotide sequence ID" value="XM_044866109.1"/>
</dbReference>